<comment type="caution">
    <text evidence="1">The sequence shown here is derived from an EMBL/GenBank/DDBJ whole genome shotgun (WGS) entry which is preliminary data.</text>
</comment>
<keyword evidence="2" id="KW-1185">Reference proteome</keyword>
<dbReference type="InterPro" id="IPR036388">
    <property type="entry name" value="WH-like_DNA-bd_sf"/>
</dbReference>
<dbReference type="InterPro" id="IPR032580">
    <property type="entry name" value="SatD"/>
</dbReference>
<reference evidence="1 2" key="1">
    <citation type="journal article" date="2023" name="Antonie Van Leeuwenhoek">
        <title>Flavobacterium potami sp. nov., a multi-metal resistance genes harbouring bacterium isolated from shallow river silt.</title>
        <authorList>
            <person name="Li S."/>
            <person name="Mao S."/>
            <person name="Mu W."/>
            <person name="Guo B."/>
            <person name="Li C."/>
            <person name="Zhu Q."/>
            <person name="Hou X."/>
            <person name="Zhao Y."/>
            <person name="Wei S."/>
            <person name="Liu H."/>
            <person name="Liu A."/>
        </authorList>
    </citation>
    <scope>NUCLEOTIDE SEQUENCE [LARGE SCALE GENOMIC DNA]</scope>
    <source>
        <strain evidence="1 2">17A</strain>
    </source>
</reference>
<protein>
    <submittedName>
        <fullName evidence="1">SatD family protein</fullName>
    </submittedName>
</protein>
<gene>
    <name evidence="1" type="ORF">K6T82_06495</name>
</gene>
<dbReference type="RefSeq" id="WP_223705128.1">
    <property type="nucleotide sequence ID" value="NZ_JAINUY010000002.1"/>
</dbReference>
<dbReference type="EMBL" id="JAINUY010000002">
    <property type="protein sequence ID" value="MBZ4034406.1"/>
    <property type="molecule type" value="Genomic_DNA"/>
</dbReference>
<dbReference type="AlphaFoldDB" id="A0A9X1H8K7"/>
<organism evidence="1 2">
    <name type="scientific">Flavobacterium potami</name>
    <dbReference type="NCBI Taxonomy" id="2872310"/>
    <lineage>
        <taxon>Bacteria</taxon>
        <taxon>Pseudomonadati</taxon>
        <taxon>Bacteroidota</taxon>
        <taxon>Flavobacteriia</taxon>
        <taxon>Flavobacteriales</taxon>
        <taxon>Flavobacteriaceae</taxon>
        <taxon>Flavobacterium</taxon>
    </lineage>
</organism>
<dbReference type="Pfam" id="PF16264">
    <property type="entry name" value="SatD"/>
    <property type="match status" value="1"/>
</dbReference>
<evidence type="ECO:0000313" key="2">
    <source>
        <dbReference type="Proteomes" id="UP001139366"/>
    </source>
</evidence>
<sequence>MTSVITGDIIDSRQQQSEHWVEDLKKILASFGQTPHQWEIYRGDEFQVEVSNPEDALLTAILIKSRLRTIKSDARMSIGFGDKTHDADRISESNGSAFVNSGELFETLKKQKVNLAMRTGDLQLDENLNLMLQLALTFMDSWLVQSAEFVALAIENPTLSQEELGQKLGINQAAVSRRQKRAQFDLVTNLDRYFRTQIKQLTAL</sequence>
<dbReference type="Proteomes" id="UP001139366">
    <property type="component" value="Unassembled WGS sequence"/>
</dbReference>
<accession>A0A9X1H8K7</accession>
<dbReference type="Gene3D" id="1.10.10.10">
    <property type="entry name" value="Winged helix-like DNA-binding domain superfamily/Winged helix DNA-binding domain"/>
    <property type="match status" value="1"/>
</dbReference>
<proteinExistence type="predicted"/>
<evidence type="ECO:0000313" key="1">
    <source>
        <dbReference type="EMBL" id="MBZ4034406.1"/>
    </source>
</evidence>
<name>A0A9X1H8K7_9FLAO</name>